<protein>
    <submittedName>
        <fullName evidence="1">Uncharacterized protein</fullName>
    </submittedName>
</protein>
<keyword evidence="2" id="KW-1185">Reference proteome</keyword>
<dbReference type="AlphaFoldDB" id="D7FPS3"/>
<dbReference type="InParanoid" id="D7FPS3"/>
<dbReference type="Proteomes" id="UP000002630">
    <property type="component" value="Linkage Group LG13"/>
</dbReference>
<proteinExistence type="predicted"/>
<dbReference type="EMBL" id="FN648374">
    <property type="protein sequence ID" value="CBJ30530.1"/>
    <property type="molecule type" value="Genomic_DNA"/>
</dbReference>
<reference evidence="1 2" key="1">
    <citation type="journal article" date="2010" name="Nature">
        <title>The Ectocarpus genome and the independent evolution of multicellularity in brown algae.</title>
        <authorList>
            <person name="Cock J.M."/>
            <person name="Sterck L."/>
            <person name="Rouze P."/>
            <person name="Scornet D."/>
            <person name="Allen A.E."/>
            <person name="Amoutzias G."/>
            <person name="Anthouard V."/>
            <person name="Artiguenave F."/>
            <person name="Aury J.M."/>
            <person name="Badger J.H."/>
            <person name="Beszteri B."/>
            <person name="Billiau K."/>
            <person name="Bonnet E."/>
            <person name="Bothwell J.H."/>
            <person name="Bowler C."/>
            <person name="Boyen C."/>
            <person name="Brownlee C."/>
            <person name="Carrano C.J."/>
            <person name="Charrier B."/>
            <person name="Cho G.Y."/>
            <person name="Coelho S.M."/>
            <person name="Collen J."/>
            <person name="Corre E."/>
            <person name="Da Silva C."/>
            <person name="Delage L."/>
            <person name="Delaroque N."/>
            <person name="Dittami S.M."/>
            <person name="Doulbeau S."/>
            <person name="Elias M."/>
            <person name="Farnham G."/>
            <person name="Gachon C.M."/>
            <person name="Gschloessl B."/>
            <person name="Heesch S."/>
            <person name="Jabbari K."/>
            <person name="Jubin C."/>
            <person name="Kawai H."/>
            <person name="Kimura K."/>
            <person name="Kloareg B."/>
            <person name="Kupper F.C."/>
            <person name="Lang D."/>
            <person name="Le Bail A."/>
            <person name="Leblanc C."/>
            <person name="Lerouge P."/>
            <person name="Lohr M."/>
            <person name="Lopez P.J."/>
            <person name="Martens C."/>
            <person name="Maumus F."/>
            <person name="Michel G."/>
            <person name="Miranda-Saavedra D."/>
            <person name="Morales J."/>
            <person name="Moreau H."/>
            <person name="Motomura T."/>
            <person name="Nagasato C."/>
            <person name="Napoli C.A."/>
            <person name="Nelson D.R."/>
            <person name="Nyvall-Collen P."/>
            <person name="Peters A.F."/>
            <person name="Pommier C."/>
            <person name="Potin P."/>
            <person name="Poulain J."/>
            <person name="Quesneville H."/>
            <person name="Read B."/>
            <person name="Rensing S.A."/>
            <person name="Ritter A."/>
            <person name="Rousvoal S."/>
            <person name="Samanta M."/>
            <person name="Samson G."/>
            <person name="Schroeder D.C."/>
            <person name="Segurens B."/>
            <person name="Strittmatter M."/>
            <person name="Tonon T."/>
            <person name="Tregear J.W."/>
            <person name="Valentin K."/>
            <person name="von Dassow P."/>
            <person name="Yamagishi T."/>
            <person name="Van de Peer Y."/>
            <person name="Wincker P."/>
        </authorList>
    </citation>
    <scope>NUCLEOTIDE SEQUENCE [LARGE SCALE GENOMIC DNA]</scope>
    <source>
        <strain evidence="2">Ec32 / CCAP1310/4</strain>
    </source>
</reference>
<evidence type="ECO:0000313" key="2">
    <source>
        <dbReference type="Proteomes" id="UP000002630"/>
    </source>
</evidence>
<accession>D7FPS3</accession>
<evidence type="ECO:0000313" key="1">
    <source>
        <dbReference type="EMBL" id="CBJ30530.1"/>
    </source>
</evidence>
<gene>
    <name evidence="1" type="ORF">Esi_0199_0007</name>
</gene>
<sequence>MRITQLRPNNEEQRLRTAVLAARQAKQQAAARSGGAP</sequence>
<organism evidence="1 2">
    <name type="scientific">Ectocarpus siliculosus</name>
    <name type="common">Brown alga</name>
    <name type="synonym">Conferva siliculosa</name>
    <dbReference type="NCBI Taxonomy" id="2880"/>
    <lineage>
        <taxon>Eukaryota</taxon>
        <taxon>Sar</taxon>
        <taxon>Stramenopiles</taxon>
        <taxon>Ochrophyta</taxon>
        <taxon>PX clade</taxon>
        <taxon>Phaeophyceae</taxon>
        <taxon>Ectocarpales</taxon>
        <taxon>Ectocarpaceae</taxon>
        <taxon>Ectocarpus</taxon>
    </lineage>
</organism>
<name>D7FPS3_ECTSI</name>
<dbReference type="EMBL" id="FN649738">
    <property type="protein sequence ID" value="CBJ30530.1"/>
    <property type="molecule type" value="Genomic_DNA"/>
</dbReference>